<keyword evidence="3" id="KW-1185">Reference proteome</keyword>
<dbReference type="KEGG" id="adv:DJ533_18220"/>
<reference evidence="2" key="1">
    <citation type="submission" date="2019-08" db="EMBL/GenBank/DDBJ databases">
        <title>The complete genome of Acinetobacter defluvii strain WCHAD010030.</title>
        <authorList>
            <person name="Hu Y."/>
            <person name="Qin J."/>
            <person name="Feng Y."/>
            <person name="Zong Z."/>
        </authorList>
    </citation>
    <scope>NUCLEOTIDE SEQUENCE</scope>
    <source>
        <strain evidence="2">WCHA30</strain>
    </source>
</reference>
<gene>
    <name evidence="2" type="ORF">DJ533_18220</name>
</gene>
<dbReference type="CDD" id="cd00207">
    <property type="entry name" value="fer2"/>
    <property type="match status" value="1"/>
</dbReference>
<dbReference type="Proteomes" id="UP000245977">
    <property type="component" value="Chromosome"/>
</dbReference>
<dbReference type="Pfam" id="PF00175">
    <property type="entry name" value="NAD_binding_1"/>
    <property type="match status" value="1"/>
</dbReference>
<dbReference type="InterPro" id="IPR039261">
    <property type="entry name" value="FNR_nucleotide-bd"/>
</dbReference>
<dbReference type="OrthoDB" id="9796486at2"/>
<dbReference type="AlphaFoldDB" id="A0A2S2FI33"/>
<dbReference type="SUPFAM" id="SSF63380">
    <property type="entry name" value="Riboflavin synthase domain-like"/>
    <property type="match status" value="1"/>
</dbReference>
<dbReference type="Gene3D" id="3.40.50.80">
    <property type="entry name" value="Nucleotide-binding domain of ferredoxin-NADP reductase (FNR) module"/>
    <property type="match status" value="1"/>
</dbReference>
<dbReference type="SUPFAM" id="SSF54292">
    <property type="entry name" value="2Fe-2S ferredoxin-like"/>
    <property type="match status" value="1"/>
</dbReference>
<dbReference type="EMBL" id="CP029397">
    <property type="protein sequence ID" value="AWL30569.1"/>
    <property type="molecule type" value="Genomic_DNA"/>
</dbReference>
<dbReference type="STRING" id="1871111.GCA_001704615_00630"/>
<dbReference type="InterPro" id="IPR008333">
    <property type="entry name" value="Cbr1-like_FAD-bd_dom"/>
</dbReference>
<dbReference type="SUPFAM" id="SSF52343">
    <property type="entry name" value="Ferredoxin reductase-like, C-terminal NADP-linked domain"/>
    <property type="match status" value="1"/>
</dbReference>
<protein>
    <submittedName>
        <fullName evidence="2">Iron-sulfur cluster-binding domain-containing protein</fullName>
    </submittedName>
</protein>
<dbReference type="PROSITE" id="PS51384">
    <property type="entry name" value="FAD_FR"/>
    <property type="match status" value="1"/>
</dbReference>
<dbReference type="Pfam" id="PF00970">
    <property type="entry name" value="FAD_binding_6"/>
    <property type="match status" value="1"/>
</dbReference>
<dbReference type="Pfam" id="PF00111">
    <property type="entry name" value="Fer2"/>
    <property type="match status" value="1"/>
</dbReference>
<dbReference type="PANTHER" id="PTHR47354">
    <property type="entry name" value="NADH OXIDOREDUCTASE HCR"/>
    <property type="match status" value="1"/>
</dbReference>
<proteinExistence type="predicted"/>
<dbReference type="Gene3D" id="2.40.30.10">
    <property type="entry name" value="Translation factors"/>
    <property type="match status" value="1"/>
</dbReference>
<dbReference type="InterPro" id="IPR012675">
    <property type="entry name" value="Beta-grasp_dom_sf"/>
</dbReference>
<organism evidence="2 3">
    <name type="scientific">Acinetobacter defluvii</name>
    <dbReference type="NCBI Taxonomy" id="1871111"/>
    <lineage>
        <taxon>Bacteria</taxon>
        <taxon>Pseudomonadati</taxon>
        <taxon>Pseudomonadota</taxon>
        <taxon>Gammaproteobacteria</taxon>
        <taxon>Moraxellales</taxon>
        <taxon>Moraxellaceae</taxon>
        <taxon>Acinetobacter</taxon>
    </lineage>
</organism>
<evidence type="ECO:0000313" key="3">
    <source>
        <dbReference type="Proteomes" id="UP000245977"/>
    </source>
</evidence>
<sequence>MQTLSYQPEWVREDFVDFIAAKINPLWAWKKVKASIVKTRALSPDFYQIELRPNRNFKYQQLQAGQSVLVTVVIEGVRQQRHYSIVKVLANGDIILAVKRQGKVSKALSELTFGSIVEISQAQGEFTLNQEHTALLLIASGSGISAIYSLLQAALKQSKREISMLYFSRDEAFHAELQHLATHYPQLSYQHFNTLKTKQHLNIELLEQYVADFKQRQTYACGANGMMQSLQQIYTDLKIQNQLKQEYFQVLADENLTEQSVTFLRAQQQFLAKTNLLESAEQAGLKPTHGCRMGVCNTCTCTKVSGSTKNMLTGEIDHAANTQIKLCISQALSPVIINL</sequence>
<dbReference type="InterPro" id="IPR017927">
    <property type="entry name" value="FAD-bd_FR_type"/>
</dbReference>
<dbReference type="GO" id="GO:0016491">
    <property type="term" value="F:oxidoreductase activity"/>
    <property type="evidence" value="ECO:0007669"/>
    <property type="project" value="InterPro"/>
</dbReference>
<dbReference type="Gene3D" id="3.10.20.30">
    <property type="match status" value="1"/>
</dbReference>
<dbReference type="PANTHER" id="PTHR47354:SF3">
    <property type="entry name" value="OXIDOREDUCTASE-RELATED"/>
    <property type="match status" value="1"/>
</dbReference>
<dbReference type="InterPro" id="IPR017938">
    <property type="entry name" value="Riboflavin_synthase-like_b-brl"/>
</dbReference>
<dbReference type="InterPro" id="IPR001433">
    <property type="entry name" value="OxRdtase_FAD/NAD-bd"/>
</dbReference>
<name>A0A2S2FI33_9GAMM</name>
<dbReference type="InterPro" id="IPR050415">
    <property type="entry name" value="MRET"/>
</dbReference>
<feature type="domain" description="FAD-binding FR-type" evidence="1">
    <location>
        <begin position="29"/>
        <end position="129"/>
    </location>
</feature>
<dbReference type="GO" id="GO:0051536">
    <property type="term" value="F:iron-sulfur cluster binding"/>
    <property type="evidence" value="ECO:0007669"/>
    <property type="project" value="InterPro"/>
</dbReference>
<accession>A0A2S2FI33</accession>
<dbReference type="InterPro" id="IPR001041">
    <property type="entry name" value="2Fe-2S_ferredoxin-type"/>
</dbReference>
<dbReference type="InterPro" id="IPR036010">
    <property type="entry name" value="2Fe-2S_ferredoxin-like_sf"/>
</dbReference>
<evidence type="ECO:0000259" key="1">
    <source>
        <dbReference type="PROSITE" id="PS51384"/>
    </source>
</evidence>
<evidence type="ECO:0000313" key="2">
    <source>
        <dbReference type="EMBL" id="AWL30569.1"/>
    </source>
</evidence>